<keyword evidence="3" id="KW-1185">Reference proteome</keyword>
<reference evidence="2 3" key="1">
    <citation type="submission" date="2019-02" db="EMBL/GenBank/DDBJ databases">
        <title>Deep-cultivation of Planctomycetes and their phenomic and genomic characterization uncovers novel biology.</title>
        <authorList>
            <person name="Wiegand S."/>
            <person name="Jogler M."/>
            <person name="Boedeker C."/>
            <person name="Pinto D."/>
            <person name="Vollmers J."/>
            <person name="Rivas-Marin E."/>
            <person name="Kohn T."/>
            <person name="Peeters S.H."/>
            <person name="Heuer A."/>
            <person name="Rast P."/>
            <person name="Oberbeckmann S."/>
            <person name="Bunk B."/>
            <person name="Jeske O."/>
            <person name="Meyerdierks A."/>
            <person name="Storesund J.E."/>
            <person name="Kallscheuer N."/>
            <person name="Luecker S."/>
            <person name="Lage O.M."/>
            <person name="Pohl T."/>
            <person name="Merkel B.J."/>
            <person name="Hornburger P."/>
            <person name="Mueller R.-W."/>
            <person name="Bruemmer F."/>
            <person name="Labrenz M."/>
            <person name="Spormann A.M."/>
            <person name="Op den Camp H."/>
            <person name="Overmann J."/>
            <person name="Amann R."/>
            <person name="Jetten M.S.M."/>
            <person name="Mascher T."/>
            <person name="Medema M.H."/>
            <person name="Devos D.P."/>
            <person name="Kaster A.-K."/>
            <person name="Ovreas L."/>
            <person name="Rohde M."/>
            <person name="Galperin M.Y."/>
            <person name="Jogler C."/>
        </authorList>
    </citation>
    <scope>NUCLEOTIDE SEQUENCE [LARGE SCALE GENOMIC DNA]</scope>
    <source>
        <strain evidence="2 3">Mal52</strain>
    </source>
</reference>
<evidence type="ECO:0000313" key="3">
    <source>
        <dbReference type="Proteomes" id="UP000319383"/>
    </source>
</evidence>
<dbReference type="KEGG" id="sdyn:Mal52_11860"/>
<keyword evidence="1" id="KW-1133">Transmembrane helix</keyword>
<evidence type="ECO:0000256" key="1">
    <source>
        <dbReference type="SAM" id="Phobius"/>
    </source>
</evidence>
<dbReference type="AlphaFoldDB" id="A0A517ZJR4"/>
<feature type="transmembrane region" description="Helical" evidence="1">
    <location>
        <begin position="149"/>
        <end position="169"/>
    </location>
</feature>
<dbReference type="Proteomes" id="UP000319383">
    <property type="component" value="Chromosome"/>
</dbReference>
<keyword evidence="1" id="KW-0472">Membrane</keyword>
<dbReference type="RefSeq" id="WP_145374732.1">
    <property type="nucleotide sequence ID" value="NZ_CP036276.1"/>
</dbReference>
<keyword evidence="1" id="KW-0812">Transmembrane</keyword>
<dbReference type="EMBL" id="CP036276">
    <property type="protein sequence ID" value="QDU42719.1"/>
    <property type="molecule type" value="Genomic_DNA"/>
</dbReference>
<accession>A0A517ZJR4</accession>
<sequence>MSITVRCPCGKAYKVADKLAGKKIKCKACEKVLAIPRPVAKTKRDGISSDDDSGFLDVDLDAEYSQMAAVKRARPKQSESESQFADPFERRGLAAAGLDVSQNKEPRFFIPSMPRVEKVVSKLIPLMGVALGLLMMLGTYLLFVYYRLFWPFLGAAGIIVAIVSLNLLFKEEDEVEAEPEAD</sequence>
<name>A0A517ZJR4_9PLAN</name>
<evidence type="ECO:0000313" key="2">
    <source>
        <dbReference type="EMBL" id="QDU42719.1"/>
    </source>
</evidence>
<organism evidence="2 3">
    <name type="scientific">Symmachiella dynata</name>
    <dbReference type="NCBI Taxonomy" id="2527995"/>
    <lineage>
        <taxon>Bacteria</taxon>
        <taxon>Pseudomonadati</taxon>
        <taxon>Planctomycetota</taxon>
        <taxon>Planctomycetia</taxon>
        <taxon>Planctomycetales</taxon>
        <taxon>Planctomycetaceae</taxon>
        <taxon>Symmachiella</taxon>
    </lineage>
</organism>
<protein>
    <submittedName>
        <fullName evidence="2">Uncharacterized protein</fullName>
    </submittedName>
</protein>
<feature type="transmembrane region" description="Helical" evidence="1">
    <location>
        <begin position="123"/>
        <end position="143"/>
    </location>
</feature>
<proteinExistence type="predicted"/>
<gene>
    <name evidence="2" type="ORF">Mal52_11860</name>
</gene>